<feature type="compositionally biased region" description="Polar residues" evidence="1">
    <location>
        <begin position="305"/>
        <end position="314"/>
    </location>
</feature>
<dbReference type="AlphaFoldDB" id="A0A6A6U7V9"/>
<feature type="region of interest" description="Disordered" evidence="1">
    <location>
        <begin position="305"/>
        <end position="463"/>
    </location>
</feature>
<evidence type="ECO:0008006" key="5">
    <source>
        <dbReference type="Google" id="ProtNLM"/>
    </source>
</evidence>
<evidence type="ECO:0000313" key="4">
    <source>
        <dbReference type="Proteomes" id="UP000799302"/>
    </source>
</evidence>
<dbReference type="GO" id="GO:0071595">
    <property type="term" value="C:Nem1-Spo7 phosphatase complex"/>
    <property type="evidence" value="ECO:0007669"/>
    <property type="project" value="TreeGrafter"/>
</dbReference>
<feature type="compositionally biased region" description="Polar residues" evidence="1">
    <location>
        <begin position="370"/>
        <end position="379"/>
    </location>
</feature>
<organism evidence="3 4">
    <name type="scientific">Microthyrium microscopicum</name>
    <dbReference type="NCBI Taxonomy" id="703497"/>
    <lineage>
        <taxon>Eukaryota</taxon>
        <taxon>Fungi</taxon>
        <taxon>Dikarya</taxon>
        <taxon>Ascomycota</taxon>
        <taxon>Pezizomycotina</taxon>
        <taxon>Dothideomycetes</taxon>
        <taxon>Dothideomycetes incertae sedis</taxon>
        <taxon>Microthyriales</taxon>
        <taxon>Microthyriaceae</taxon>
        <taxon>Microthyrium</taxon>
    </lineage>
</organism>
<keyword evidence="2" id="KW-0812">Transmembrane</keyword>
<feature type="compositionally biased region" description="Polar residues" evidence="1">
    <location>
        <begin position="417"/>
        <end position="429"/>
    </location>
</feature>
<dbReference type="Pfam" id="PF03907">
    <property type="entry name" value="Spo7"/>
    <property type="match status" value="1"/>
</dbReference>
<dbReference type="GO" id="GO:0004721">
    <property type="term" value="F:phosphoprotein phosphatase activity"/>
    <property type="evidence" value="ECO:0007669"/>
    <property type="project" value="TreeGrafter"/>
</dbReference>
<dbReference type="PANTHER" id="PTHR28249:SF1">
    <property type="entry name" value="SPORULATION-SPECIFIC PROTEIN SPO7"/>
    <property type="match status" value="1"/>
</dbReference>
<feature type="compositionally biased region" description="Low complexity" evidence="1">
    <location>
        <begin position="430"/>
        <end position="447"/>
    </location>
</feature>
<keyword evidence="2" id="KW-1133">Transmembrane helix</keyword>
<dbReference type="GO" id="GO:0006998">
    <property type="term" value="P:nuclear envelope organization"/>
    <property type="evidence" value="ECO:0007669"/>
    <property type="project" value="TreeGrafter"/>
</dbReference>
<sequence length="463" mass="51811">MDDPGLDQLVKGSPPPNVSLPSVAAAASANTPDHRGSPSPAPSDPTSLLPSSPPQIYLNLLILEASLRSQYLTLRARRRQNTFVLIILAVWTVYFIWCQFLRPRADGTGVGGSEYWLVDIIEKVALLSGVVMGLLFKLTGQWERGVRWPAKWLRTTNRGLRGMNCKVVILKGPWWRDMLSHLSFLFPLSSLVETPGSNYQFIEYSADRKAPQSTSRSHRHGKELAEEDIAPGGDYIKILLLPKHFTPEFRENWELYRAEYWDAENRRRTDLRRRFRAKQHAEAKQQSPWLWWLPGRQLALTANSTMNTHSTVSRRTPETDITRAGSARHKRATSVLKEREGSHSRSSSRSSVGPGAPEQPMTDERERRWSTTSNTSSVGGDQRRRRKATSTLTTDDGRRNSLVAGGRMKLTPAGQGRPTTPTATLQTRASNLSSMSSGAVSSGSDGDSPTRRRYGDVKREPLD</sequence>
<dbReference type="GO" id="GO:0019888">
    <property type="term" value="F:protein phosphatase regulator activity"/>
    <property type="evidence" value="ECO:0007669"/>
    <property type="project" value="InterPro"/>
</dbReference>
<keyword evidence="2" id="KW-0472">Membrane</keyword>
<evidence type="ECO:0000313" key="3">
    <source>
        <dbReference type="EMBL" id="KAF2667178.1"/>
    </source>
</evidence>
<evidence type="ECO:0000256" key="2">
    <source>
        <dbReference type="SAM" id="Phobius"/>
    </source>
</evidence>
<protein>
    <recommendedName>
        <fullName evidence="5">Spo7-domain-containing protein</fullName>
    </recommendedName>
</protein>
<reference evidence="3" key="1">
    <citation type="journal article" date="2020" name="Stud. Mycol.">
        <title>101 Dothideomycetes genomes: a test case for predicting lifestyles and emergence of pathogens.</title>
        <authorList>
            <person name="Haridas S."/>
            <person name="Albert R."/>
            <person name="Binder M."/>
            <person name="Bloem J."/>
            <person name="Labutti K."/>
            <person name="Salamov A."/>
            <person name="Andreopoulos B."/>
            <person name="Baker S."/>
            <person name="Barry K."/>
            <person name="Bills G."/>
            <person name="Bluhm B."/>
            <person name="Cannon C."/>
            <person name="Castanera R."/>
            <person name="Culley D."/>
            <person name="Daum C."/>
            <person name="Ezra D."/>
            <person name="Gonzalez J."/>
            <person name="Henrissat B."/>
            <person name="Kuo A."/>
            <person name="Liang C."/>
            <person name="Lipzen A."/>
            <person name="Lutzoni F."/>
            <person name="Magnuson J."/>
            <person name="Mondo S."/>
            <person name="Nolan M."/>
            <person name="Ohm R."/>
            <person name="Pangilinan J."/>
            <person name="Park H.-J."/>
            <person name="Ramirez L."/>
            <person name="Alfaro M."/>
            <person name="Sun H."/>
            <person name="Tritt A."/>
            <person name="Yoshinaga Y."/>
            <person name="Zwiers L.-H."/>
            <person name="Turgeon B."/>
            <person name="Goodwin S."/>
            <person name="Spatafora J."/>
            <person name="Crous P."/>
            <person name="Grigoriev I."/>
        </authorList>
    </citation>
    <scope>NUCLEOTIDE SEQUENCE</scope>
    <source>
        <strain evidence="3">CBS 115976</strain>
    </source>
</reference>
<accession>A0A6A6U7V9</accession>
<feature type="region of interest" description="Disordered" evidence="1">
    <location>
        <begin position="1"/>
        <end position="48"/>
    </location>
</feature>
<dbReference type="Proteomes" id="UP000799302">
    <property type="component" value="Unassembled WGS sequence"/>
</dbReference>
<dbReference type="OrthoDB" id="5599171at2759"/>
<dbReference type="EMBL" id="MU004238">
    <property type="protein sequence ID" value="KAF2667178.1"/>
    <property type="molecule type" value="Genomic_DNA"/>
</dbReference>
<proteinExistence type="predicted"/>
<feature type="transmembrane region" description="Helical" evidence="2">
    <location>
        <begin position="83"/>
        <end position="103"/>
    </location>
</feature>
<name>A0A6A6U7V9_9PEZI</name>
<keyword evidence="4" id="KW-1185">Reference proteome</keyword>
<dbReference type="InterPro" id="IPR005605">
    <property type="entry name" value="Spo7"/>
</dbReference>
<dbReference type="PANTHER" id="PTHR28249">
    <property type="entry name" value="SPORULATION-SPECIFIC PROTEIN SPO7"/>
    <property type="match status" value="1"/>
</dbReference>
<gene>
    <name evidence="3" type="ORF">BT63DRAFT_331511</name>
</gene>
<evidence type="ECO:0000256" key="1">
    <source>
        <dbReference type="SAM" id="MobiDB-lite"/>
    </source>
</evidence>
<feature type="compositionally biased region" description="Basic and acidic residues" evidence="1">
    <location>
        <begin position="448"/>
        <end position="463"/>
    </location>
</feature>
<feature type="compositionally biased region" description="Low complexity" evidence="1">
    <location>
        <begin position="19"/>
        <end position="30"/>
    </location>
</feature>